<organism evidence="2 3">
    <name type="scientific">Portunus trituberculatus</name>
    <name type="common">Swimming crab</name>
    <name type="synonym">Neptunus trituberculatus</name>
    <dbReference type="NCBI Taxonomy" id="210409"/>
    <lineage>
        <taxon>Eukaryota</taxon>
        <taxon>Metazoa</taxon>
        <taxon>Ecdysozoa</taxon>
        <taxon>Arthropoda</taxon>
        <taxon>Crustacea</taxon>
        <taxon>Multicrustacea</taxon>
        <taxon>Malacostraca</taxon>
        <taxon>Eumalacostraca</taxon>
        <taxon>Eucarida</taxon>
        <taxon>Decapoda</taxon>
        <taxon>Pleocyemata</taxon>
        <taxon>Brachyura</taxon>
        <taxon>Eubrachyura</taxon>
        <taxon>Portunoidea</taxon>
        <taxon>Portunidae</taxon>
        <taxon>Portuninae</taxon>
        <taxon>Portunus</taxon>
    </lineage>
</organism>
<evidence type="ECO:0000313" key="2">
    <source>
        <dbReference type="EMBL" id="MPC30035.1"/>
    </source>
</evidence>
<comment type="caution">
    <text evidence="2">The sequence shown here is derived from an EMBL/GenBank/DDBJ whole genome shotgun (WGS) entry which is preliminary data.</text>
</comment>
<reference evidence="2 3" key="1">
    <citation type="submission" date="2019-05" db="EMBL/GenBank/DDBJ databases">
        <title>Another draft genome of Portunus trituberculatus and its Hox gene families provides insights of decapod evolution.</title>
        <authorList>
            <person name="Jeong J.-H."/>
            <person name="Song I."/>
            <person name="Kim S."/>
            <person name="Choi T."/>
            <person name="Kim D."/>
            <person name="Ryu S."/>
            <person name="Kim W."/>
        </authorList>
    </citation>
    <scope>NUCLEOTIDE SEQUENCE [LARGE SCALE GENOMIC DNA]</scope>
    <source>
        <tissue evidence="2">Muscle</tissue>
    </source>
</reference>
<feature type="region of interest" description="Disordered" evidence="1">
    <location>
        <begin position="1"/>
        <end position="26"/>
    </location>
</feature>
<evidence type="ECO:0000313" key="3">
    <source>
        <dbReference type="Proteomes" id="UP000324222"/>
    </source>
</evidence>
<dbReference type="AlphaFoldDB" id="A0A5B7E9M1"/>
<gene>
    <name evidence="2" type="ORF">E2C01_023288</name>
</gene>
<protein>
    <submittedName>
        <fullName evidence="2">Uncharacterized protein</fullName>
    </submittedName>
</protein>
<accession>A0A5B7E9M1</accession>
<proteinExistence type="predicted"/>
<name>A0A5B7E9M1_PORTR</name>
<sequence>MSLRGSAHSPSDTIFQNEGEQGTNGKDATAASCDDLDLGCMSLEKHVVYVLTNVPMEMIPVHIKSLFLCTHRACALPNHKAEMEEFLVMWVSINSGVPGELYGTKEECCSLLGVINTCTLRVAGWCSGIMPCW</sequence>
<feature type="compositionally biased region" description="Polar residues" evidence="1">
    <location>
        <begin position="8"/>
        <end position="26"/>
    </location>
</feature>
<dbReference type="Proteomes" id="UP000324222">
    <property type="component" value="Unassembled WGS sequence"/>
</dbReference>
<dbReference type="EMBL" id="VSRR010002180">
    <property type="protein sequence ID" value="MPC30035.1"/>
    <property type="molecule type" value="Genomic_DNA"/>
</dbReference>
<evidence type="ECO:0000256" key="1">
    <source>
        <dbReference type="SAM" id="MobiDB-lite"/>
    </source>
</evidence>
<keyword evidence="3" id="KW-1185">Reference proteome</keyword>